<feature type="region of interest" description="Disordered" evidence="7">
    <location>
        <begin position="360"/>
        <end position="388"/>
    </location>
</feature>
<feature type="compositionally biased region" description="Polar residues" evidence="7">
    <location>
        <begin position="371"/>
        <end position="388"/>
    </location>
</feature>
<evidence type="ECO:0000313" key="8">
    <source>
        <dbReference type="EMBL" id="KOB73302.1"/>
    </source>
</evidence>
<evidence type="ECO:0000256" key="7">
    <source>
        <dbReference type="SAM" id="MobiDB-lite"/>
    </source>
</evidence>
<evidence type="ECO:0000256" key="4">
    <source>
        <dbReference type="ARBA" id="ARBA00022574"/>
    </source>
</evidence>
<dbReference type="GO" id="GO:0045503">
    <property type="term" value="F:dynein light chain binding"/>
    <property type="evidence" value="ECO:0007669"/>
    <property type="project" value="TreeGrafter"/>
</dbReference>
<dbReference type="Pfam" id="PF11540">
    <property type="entry name" value="Dynein_IC2"/>
    <property type="match status" value="1"/>
</dbReference>
<dbReference type="AlphaFoldDB" id="A0A0L7LCU1"/>
<evidence type="ECO:0000256" key="3">
    <source>
        <dbReference type="ARBA" id="ARBA00022490"/>
    </source>
</evidence>
<dbReference type="InterPro" id="IPR015943">
    <property type="entry name" value="WD40/YVTN_repeat-like_dom_sf"/>
</dbReference>
<evidence type="ECO:0000256" key="2">
    <source>
        <dbReference type="ARBA" id="ARBA00011059"/>
    </source>
</evidence>
<keyword evidence="9" id="KW-1185">Reference proteome</keyword>
<dbReference type="PANTHER" id="PTHR12442:SF22">
    <property type="entry name" value="CYTOPLASMIC DYNEIN 1 INTERMEDIATE CHAIN-RELATED"/>
    <property type="match status" value="1"/>
</dbReference>
<dbReference type="EMBL" id="JTDY01001630">
    <property type="protein sequence ID" value="KOB73302.1"/>
    <property type="molecule type" value="Genomic_DNA"/>
</dbReference>
<sequence length="388" mass="42984">MQSQTFPSGPRKPPALQVVSVQSTDIPPKEQVTYAKQTQTTTTGVAGDVRDAHATDYYDEYNLNPGLEWEDEFTVLTFDGDGARQGDDEEAFHGKLPPGILPHGLPTVKEVQPALSADEKQTIMLSADDDKSLARLSLVRTFSDPRWSKGRCVTCLDWSTAHPELLLASYHNSDDAPHDPDGVCLVWNTKFKKTTPEDIFHCQSPVMSATFARFHPNLILGGTYSGQIVLWDNRNAHNLISVSTDGRMCSWSLDMLSAPQETLELQHRQSKAVAVTSMGFPHGDVNNFENKPLYSFEESGSYVTDARWSPAHPALFAAADAGGSLQLWNLNRDTEQVAQPRHDEWTKFVYTLQDLRNNQADEETDRLSLASGPSSLTSMTSMASNPLR</sequence>
<dbReference type="Gene3D" id="2.130.10.10">
    <property type="entry name" value="YVTN repeat-like/Quinoprotein amine dehydrogenase"/>
    <property type="match status" value="1"/>
</dbReference>
<dbReference type="GO" id="GO:0045504">
    <property type="term" value="F:dynein heavy chain binding"/>
    <property type="evidence" value="ECO:0007669"/>
    <property type="project" value="TreeGrafter"/>
</dbReference>
<gene>
    <name evidence="8" type="ORF">OBRU01_07081</name>
</gene>
<dbReference type="GO" id="GO:0005868">
    <property type="term" value="C:cytoplasmic dynein complex"/>
    <property type="evidence" value="ECO:0007669"/>
    <property type="project" value="InterPro"/>
</dbReference>
<evidence type="ECO:0000256" key="6">
    <source>
        <dbReference type="ARBA" id="ARBA00023212"/>
    </source>
</evidence>
<dbReference type="GO" id="GO:0010970">
    <property type="term" value="P:transport along microtubule"/>
    <property type="evidence" value="ECO:0007669"/>
    <property type="project" value="TreeGrafter"/>
</dbReference>
<dbReference type="SUPFAM" id="SSF50978">
    <property type="entry name" value="WD40 repeat-like"/>
    <property type="match status" value="1"/>
</dbReference>
<comment type="caution">
    <text evidence="8">The sequence shown here is derived from an EMBL/GenBank/DDBJ whole genome shotgun (WGS) entry which is preliminary data.</text>
</comment>
<protein>
    <submittedName>
        <fullName evidence="8">Cytoplasmic dynein intermediate chain</fullName>
    </submittedName>
</protein>
<dbReference type="InterPro" id="IPR036322">
    <property type="entry name" value="WD40_repeat_dom_sf"/>
</dbReference>
<dbReference type="PANTHER" id="PTHR12442">
    <property type="entry name" value="DYNEIN INTERMEDIATE CHAIN"/>
    <property type="match status" value="1"/>
</dbReference>
<keyword evidence="6" id="KW-0206">Cytoskeleton</keyword>
<dbReference type="InterPro" id="IPR025956">
    <property type="entry name" value="DYNC1I1/DYNC1I2"/>
</dbReference>
<dbReference type="STRING" id="104452.A0A0L7LCU1"/>
<reference evidence="8 9" key="1">
    <citation type="journal article" date="2015" name="Genome Biol. Evol.">
        <title>The genome of winter moth (Operophtera brumata) provides a genomic perspective on sexual dimorphism and phenology.</title>
        <authorList>
            <person name="Derks M.F."/>
            <person name="Smit S."/>
            <person name="Salis L."/>
            <person name="Schijlen E."/>
            <person name="Bossers A."/>
            <person name="Mateman C."/>
            <person name="Pijl A.S."/>
            <person name="de Ridder D."/>
            <person name="Groenen M.A."/>
            <person name="Visser M.E."/>
            <person name="Megens H.J."/>
        </authorList>
    </citation>
    <scope>NUCLEOTIDE SEQUENCE [LARGE SCALE GENOMIC DNA]</scope>
    <source>
        <strain evidence="8">WM2013NL</strain>
        <tissue evidence="8">Head and thorax</tissue>
    </source>
</reference>
<keyword evidence="5" id="KW-0677">Repeat</keyword>
<dbReference type="Proteomes" id="UP000037510">
    <property type="component" value="Unassembled WGS sequence"/>
</dbReference>
<evidence type="ECO:0000256" key="5">
    <source>
        <dbReference type="ARBA" id="ARBA00022737"/>
    </source>
</evidence>
<accession>A0A0L7LCU1</accession>
<name>A0A0L7LCU1_OPEBR</name>
<dbReference type="SMART" id="SM00320">
    <property type="entry name" value="WD40"/>
    <property type="match status" value="3"/>
</dbReference>
<dbReference type="InterPro" id="IPR001680">
    <property type="entry name" value="WD40_rpt"/>
</dbReference>
<comment type="subcellular location">
    <subcellularLocation>
        <location evidence="1">Cytoplasm</location>
        <location evidence="1">Cytoskeleton</location>
    </subcellularLocation>
</comment>
<keyword evidence="4" id="KW-0853">WD repeat</keyword>
<evidence type="ECO:0000313" key="9">
    <source>
        <dbReference type="Proteomes" id="UP000037510"/>
    </source>
</evidence>
<evidence type="ECO:0000256" key="1">
    <source>
        <dbReference type="ARBA" id="ARBA00004245"/>
    </source>
</evidence>
<keyword evidence="3" id="KW-0963">Cytoplasm</keyword>
<proteinExistence type="inferred from homology"/>
<dbReference type="InterPro" id="IPR050687">
    <property type="entry name" value="Dynein_IC"/>
</dbReference>
<comment type="similarity">
    <text evidence="2">Belongs to the dynein intermediate chain family.</text>
</comment>
<organism evidence="8 9">
    <name type="scientific">Operophtera brumata</name>
    <name type="common">Winter moth</name>
    <name type="synonym">Phalaena brumata</name>
    <dbReference type="NCBI Taxonomy" id="104452"/>
    <lineage>
        <taxon>Eukaryota</taxon>
        <taxon>Metazoa</taxon>
        <taxon>Ecdysozoa</taxon>
        <taxon>Arthropoda</taxon>
        <taxon>Hexapoda</taxon>
        <taxon>Insecta</taxon>
        <taxon>Pterygota</taxon>
        <taxon>Neoptera</taxon>
        <taxon>Endopterygota</taxon>
        <taxon>Lepidoptera</taxon>
        <taxon>Glossata</taxon>
        <taxon>Ditrysia</taxon>
        <taxon>Geometroidea</taxon>
        <taxon>Geometridae</taxon>
        <taxon>Larentiinae</taxon>
        <taxon>Operophtera</taxon>
    </lineage>
</organism>